<gene>
    <name evidence="2" type="ORF">TSACC_22261</name>
</gene>
<dbReference type="OrthoDB" id="9812295at2"/>
<proteinExistence type="predicted"/>
<protein>
    <submittedName>
        <fullName evidence="2">NAD(P)H-dependent FMN reductase</fullName>
    </submittedName>
</protein>
<organism evidence="2 3">
    <name type="scientific">Terrimicrobium sacchariphilum</name>
    <dbReference type="NCBI Taxonomy" id="690879"/>
    <lineage>
        <taxon>Bacteria</taxon>
        <taxon>Pseudomonadati</taxon>
        <taxon>Verrucomicrobiota</taxon>
        <taxon>Terrimicrobiia</taxon>
        <taxon>Terrimicrobiales</taxon>
        <taxon>Terrimicrobiaceae</taxon>
        <taxon>Terrimicrobium</taxon>
    </lineage>
</organism>
<name>A0A146G8Q2_TERSA</name>
<feature type="domain" description="NADPH-dependent FMN reductase-like" evidence="1">
    <location>
        <begin position="3"/>
        <end position="143"/>
    </location>
</feature>
<dbReference type="PANTHER" id="PTHR30543">
    <property type="entry name" value="CHROMATE REDUCTASE"/>
    <property type="match status" value="1"/>
</dbReference>
<evidence type="ECO:0000259" key="1">
    <source>
        <dbReference type="Pfam" id="PF03358"/>
    </source>
</evidence>
<evidence type="ECO:0000313" key="2">
    <source>
        <dbReference type="EMBL" id="GAT33841.1"/>
    </source>
</evidence>
<dbReference type="GO" id="GO:0016491">
    <property type="term" value="F:oxidoreductase activity"/>
    <property type="evidence" value="ECO:0007669"/>
    <property type="project" value="InterPro"/>
</dbReference>
<dbReference type="GO" id="GO:0005829">
    <property type="term" value="C:cytosol"/>
    <property type="evidence" value="ECO:0007669"/>
    <property type="project" value="TreeGrafter"/>
</dbReference>
<dbReference type="Proteomes" id="UP000076023">
    <property type="component" value="Unassembled WGS sequence"/>
</dbReference>
<dbReference type="InterPro" id="IPR005025">
    <property type="entry name" value="FMN_Rdtase-like_dom"/>
</dbReference>
<reference evidence="3" key="1">
    <citation type="journal article" date="2017" name="Genome Announc.">
        <title>Draft Genome Sequence of Terrimicrobium sacchariphilum NM-5T, a Facultative Anaerobic Soil Bacterium of the Class Spartobacteria.</title>
        <authorList>
            <person name="Qiu Y.L."/>
            <person name="Tourlousse D.M."/>
            <person name="Matsuura N."/>
            <person name="Ohashi A."/>
            <person name="Sekiguchi Y."/>
        </authorList>
    </citation>
    <scope>NUCLEOTIDE SEQUENCE [LARGE SCALE GENOMIC DNA]</scope>
    <source>
        <strain evidence="3">NM-5</strain>
    </source>
</reference>
<dbReference type="InterPro" id="IPR050712">
    <property type="entry name" value="NAD(P)H-dep_reductase"/>
</dbReference>
<sequence length="183" mass="20014">MSKIAIISGTNRPGSNTFKIVTHLDAIYRSLGEPTVIVDLAALPPEVFLPASYANKPSGFTPFSEAILSSSGVHVVTPEYNGGFPGVLKYFIDMLPFPESFERRPVCFTGVAAGMWGALRPVEHLQAIFGYRNAYLYPERVFMPSIGSHVTPEGRLGNEDLLGRLRTQAEGFVKFVHALKPNS</sequence>
<dbReference type="InParanoid" id="A0A146G8Q2"/>
<accession>A0A146G8Q2</accession>
<dbReference type="GO" id="GO:0010181">
    <property type="term" value="F:FMN binding"/>
    <property type="evidence" value="ECO:0007669"/>
    <property type="project" value="TreeGrafter"/>
</dbReference>
<dbReference type="Gene3D" id="3.40.50.360">
    <property type="match status" value="1"/>
</dbReference>
<dbReference type="PANTHER" id="PTHR30543:SF21">
    <property type="entry name" value="NAD(P)H-DEPENDENT FMN REDUCTASE LOT6"/>
    <property type="match status" value="1"/>
</dbReference>
<evidence type="ECO:0000313" key="3">
    <source>
        <dbReference type="Proteomes" id="UP000076023"/>
    </source>
</evidence>
<dbReference type="AlphaFoldDB" id="A0A146G8Q2"/>
<dbReference type="EMBL" id="BDCO01000002">
    <property type="protein sequence ID" value="GAT33841.1"/>
    <property type="molecule type" value="Genomic_DNA"/>
</dbReference>
<dbReference type="STRING" id="690879.TSACC_22261"/>
<keyword evidence="3" id="KW-1185">Reference proteome</keyword>
<dbReference type="InterPro" id="IPR029039">
    <property type="entry name" value="Flavoprotein-like_sf"/>
</dbReference>
<dbReference type="FunCoup" id="A0A146G8Q2">
    <property type="interactions" value="314"/>
</dbReference>
<dbReference type="RefSeq" id="WP_075079528.1">
    <property type="nucleotide sequence ID" value="NZ_BDCO01000002.1"/>
</dbReference>
<dbReference type="Pfam" id="PF03358">
    <property type="entry name" value="FMN_red"/>
    <property type="match status" value="1"/>
</dbReference>
<comment type="caution">
    <text evidence="2">The sequence shown here is derived from an EMBL/GenBank/DDBJ whole genome shotgun (WGS) entry which is preliminary data.</text>
</comment>
<dbReference type="SUPFAM" id="SSF52218">
    <property type="entry name" value="Flavoproteins"/>
    <property type="match status" value="1"/>
</dbReference>